<feature type="region of interest" description="Disordered" evidence="1">
    <location>
        <begin position="48"/>
        <end position="68"/>
    </location>
</feature>
<evidence type="ECO:0000313" key="3">
    <source>
        <dbReference type="Proteomes" id="UP001055712"/>
    </source>
</evidence>
<reference evidence="2" key="2">
    <citation type="submission" date="2020-11" db="EMBL/GenBank/DDBJ databases">
        <authorList>
            <person name="Cecchin M."/>
            <person name="Marcolungo L."/>
            <person name="Rossato M."/>
            <person name="Girolomoni L."/>
            <person name="Cosentino E."/>
            <person name="Cuine S."/>
            <person name="Li-Beisson Y."/>
            <person name="Delledonne M."/>
            <person name="Ballottari M."/>
        </authorList>
    </citation>
    <scope>NUCLEOTIDE SEQUENCE</scope>
    <source>
        <strain evidence="2">211/11P</strain>
        <tissue evidence="2">Whole cell</tissue>
    </source>
</reference>
<protein>
    <submittedName>
        <fullName evidence="2">Uncharacterized protein</fullName>
    </submittedName>
</protein>
<dbReference type="OrthoDB" id="513017at2759"/>
<feature type="compositionally biased region" description="Basic and acidic residues" evidence="1">
    <location>
        <begin position="55"/>
        <end position="65"/>
    </location>
</feature>
<reference evidence="2" key="1">
    <citation type="journal article" date="2019" name="Plant J.">
        <title>Chlorella vulgaris genome assembly and annotation reveals the molecular basis for metabolic acclimation to high light conditions.</title>
        <authorList>
            <person name="Cecchin M."/>
            <person name="Marcolungo L."/>
            <person name="Rossato M."/>
            <person name="Girolomoni L."/>
            <person name="Cosentino E."/>
            <person name="Cuine S."/>
            <person name="Li-Beisson Y."/>
            <person name="Delledonne M."/>
            <person name="Ballottari M."/>
        </authorList>
    </citation>
    <scope>NUCLEOTIDE SEQUENCE</scope>
    <source>
        <strain evidence="2">211/11P</strain>
    </source>
</reference>
<proteinExistence type="predicted"/>
<evidence type="ECO:0000256" key="1">
    <source>
        <dbReference type="SAM" id="MobiDB-lite"/>
    </source>
</evidence>
<dbReference type="Proteomes" id="UP001055712">
    <property type="component" value="Unassembled WGS sequence"/>
</dbReference>
<keyword evidence="3" id="KW-1185">Reference proteome</keyword>
<dbReference type="EMBL" id="SIDB01000006">
    <property type="protein sequence ID" value="KAI3431564.1"/>
    <property type="molecule type" value="Genomic_DNA"/>
</dbReference>
<evidence type="ECO:0000313" key="2">
    <source>
        <dbReference type="EMBL" id="KAI3431564.1"/>
    </source>
</evidence>
<gene>
    <name evidence="2" type="ORF">D9Q98_004613</name>
</gene>
<sequence length="223" mass="24311">MDELRRELEGERKAWPGFGVTGLVNWLRDAANATRAASPLQAAYRALTRGSTSRQSEEGASHQDLDGADLDPVAVQQLQAILMGSRGSIVKLIRRCPRVLEMERKELIVRLVGAKTLFPACDVARMVELAPDAFLQGPWPAKAQQLQEASTLLQQQLQGADLSAMFSEDPMILFEPLDSLTVGLDRLHELWPGLTPQTLANSSPLHLSLAVKALGLQGPPKGF</sequence>
<dbReference type="AlphaFoldDB" id="A0A9D4TQA0"/>
<name>A0A9D4TQA0_CHLVU</name>
<accession>A0A9D4TQA0</accession>
<dbReference type="Gene3D" id="1.25.70.10">
    <property type="entry name" value="Transcription termination factor 3, mitochondrial"/>
    <property type="match status" value="1"/>
</dbReference>
<comment type="caution">
    <text evidence="2">The sequence shown here is derived from an EMBL/GenBank/DDBJ whole genome shotgun (WGS) entry which is preliminary data.</text>
</comment>
<organism evidence="2 3">
    <name type="scientific">Chlorella vulgaris</name>
    <name type="common">Green alga</name>
    <dbReference type="NCBI Taxonomy" id="3077"/>
    <lineage>
        <taxon>Eukaryota</taxon>
        <taxon>Viridiplantae</taxon>
        <taxon>Chlorophyta</taxon>
        <taxon>core chlorophytes</taxon>
        <taxon>Trebouxiophyceae</taxon>
        <taxon>Chlorellales</taxon>
        <taxon>Chlorellaceae</taxon>
        <taxon>Chlorella clade</taxon>
        <taxon>Chlorella</taxon>
    </lineage>
</organism>
<dbReference type="InterPro" id="IPR038538">
    <property type="entry name" value="MTERF_sf"/>
</dbReference>